<dbReference type="STRING" id="40149.A0A0E0FAL2"/>
<feature type="domain" description="Jacalin-type lectin" evidence="3">
    <location>
        <begin position="162"/>
        <end position="302"/>
    </location>
</feature>
<dbReference type="Pfam" id="PF03018">
    <property type="entry name" value="Dirigent"/>
    <property type="match status" value="1"/>
</dbReference>
<dbReference type="SUPFAM" id="SSF51101">
    <property type="entry name" value="Mannose-binding lectins"/>
    <property type="match status" value="1"/>
</dbReference>
<name>A0A0E0FAL2_9ORYZ</name>
<keyword evidence="2" id="KW-0964">Secreted</keyword>
<dbReference type="InterPro" id="IPR001229">
    <property type="entry name" value="Jacalin-like_lectin_dom"/>
</dbReference>
<reference evidence="4" key="2">
    <citation type="submission" date="2018-05" db="EMBL/GenBank/DDBJ databases">
        <title>OmerRS3 (Oryza meridionalis Reference Sequence Version 3).</title>
        <authorList>
            <person name="Zhang J."/>
            <person name="Kudrna D."/>
            <person name="Lee S."/>
            <person name="Talag J."/>
            <person name="Welchert J."/>
            <person name="Wing R.A."/>
        </authorList>
    </citation>
    <scope>NUCLEOTIDE SEQUENCE [LARGE SCALE GENOMIC DNA]</scope>
    <source>
        <strain evidence="4">cv. OR44</strain>
    </source>
</reference>
<dbReference type="GO" id="GO:0048046">
    <property type="term" value="C:apoplast"/>
    <property type="evidence" value="ECO:0007669"/>
    <property type="project" value="UniProtKB-SubCell"/>
</dbReference>
<dbReference type="eggNOG" id="ENOG502S4MA">
    <property type="taxonomic scope" value="Eukaryota"/>
</dbReference>
<evidence type="ECO:0000256" key="2">
    <source>
        <dbReference type="RuleBase" id="RU363099"/>
    </source>
</evidence>
<comment type="similarity">
    <text evidence="2">Belongs to the plant dirigent protein family.</text>
</comment>
<comment type="subcellular location">
    <subcellularLocation>
        <location evidence="2">Secreted</location>
        <location evidence="2">Extracellular space</location>
        <location evidence="2">Apoplast</location>
    </subcellularLocation>
</comment>
<sequence>MAGVNCSIVPCSALMGGKEFNFSNLYLHHTYGGPKPNQSTIINKNGSIGLGMTAVNNWAVYDGVGSDAKVVAHAQGLHIYAGDWHNSFSLVFENERLRGSTLQVMGVPVEGGEWAIVGGTGEFIMASGVIYKKVHERRSEGNIIELTIHGFCPNLKGTKCLATKVGPWGGNGGTPQDITETPKRLESITVRSGEVVDSISFSYFDQAGQKRVAGPWGGPGGNPNMIELASSEFLKEVSGTFGTYCGSNVITSIKFVTNVKTYGPFGKQNGTPFSIPVQNSSVVGFFGAAASTSTQLASTCIRSNFAQIIYISFPCLSSWCLNLLQQLVYNKLGKNPRLHVL</sequence>
<reference evidence="4" key="1">
    <citation type="submission" date="2015-04" db="UniProtKB">
        <authorList>
            <consortium name="EnsemblPlants"/>
        </authorList>
    </citation>
    <scope>IDENTIFICATION</scope>
</reference>
<dbReference type="HOGENOM" id="CLU_078923_0_0_1"/>
<accession>A0A0E0FAL2</accession>
<proteinExistence type="inferred from homology"/>
<evidence type="ECO:0000313" key="4">
    <source>
        <dbReference type="EnsemblPlants" id="OMERI12G04270.1"/>
    </source>
</evidence>
<dbReference type="PROSITE" id="PS51752">
    <property type="entry name" value="JACALIN_LECTIN"/>
    <property type="match status" value="1"/>
</dbReference>
<dbReference type="SMART" id="SM00915">
    <property type="entry name" value="Jacalin"/>
    <property type="match status" value="1"/>
</dbReference>
<comment type="subunit">
    <text evidence="2">Homodimer.</text>
</comment>
<dbReference type="InterPro" id="IPR036404">
    <property type="entry name" value="Jacalin-like_lectin_dom_sf"/>
</dbReference>
<organism evidence="4">
    <name type="scientific">Oryza meridionalis</name>
    <dbReference type="NCBI Taxonomy" id="40149"/>
    <lineage>
        <taxon>Eukaryota</taxon>
        <taxon>Viridiplantae</taxon>
        <taxon>Streptophyta</taxon>
        <taxon>Embryophyta</taxon>
        <taxon>Tracheophyta</taxon>
        <taxon>Spermatophyta</taxon>
        <taxon>Magnoliopsida</taxon>
        <taxon>Liliopsida</taxon>
        <taxon>Poales</taxon>
        <taxon>Poaceae</taxon>
        <taxon>BOP clade</taxon>
        <taxon>Oryzoideae</taxon>
        <taxon>Oryzeae</taxon>
        <taxon>Oryzinae</taxon>
        <taxon>Oryza</taxon>
    </lineage>
</organism>
<dbReference type="GO" id="GO:0030246">
    <property type="term" value="F:carbohydrate binding"/>
    <property type="evidence" value="ECO:0007669"/>
    <property type="project" value="UniProtKB-KW"/>
</dbReference>
<evidence type="ECO:0000313" key="5">
    <source>
        <dbReference type="Proteomes" id="UP000008021"/>
    </source>
</evidence>
<dbReference type="Gramene" id="OMERI12G04270.1">
    <property type="protein sequence ID" value="OMERI12G04270.1"/>
    <property type="gene ID" value="OMERI12G04270"/>
</dbReference>
<evidence type="ECO:0000259" key="3">
    <source>
        <dbReference type="PROSITE" id="PS51752"/>
    </source>
</evidence>
<dbReference type="PANTHER" id="PTHR46506">
    <property type="entry name" value="OS05G0143600 PROTEIN"/>
    <property type="match status" value="1"/>
</dbReference>
<keyword evidence="1" id="KW-0430">Lectin</keyword>
<keyword evidence="2" id="KW-0052">Apoplast</keyword>
<dbReference type="InterPro" id="IPR033734">
    <property type="entry name" value="Jacalin-like_lectin_dom_plant"/>
</dbReference>
<protein>
    <recommendedName>
        <fullName evidence="2">Dirigent protein</fullName>
    </recommendedName>
</protein>
<comment type="function">
    <text evidence="2">Dirigent proteins impart stereoselectivity on the phenoxy radical-coupling reaction, yielding optically active lignans from two molecules of coniferyl alcohol in the biosynthesis of lignans, flavonolignans, and alkaloids and thus plays a central role in plant secondary metabolism.</text>
</comment>
<dbReference type="EnsemblPlants" id="OMERI12G04270.1">
    <property type="protein sequence ID" value="OMERI12G04270.1"/>
    <property type="gene ID" value="OMERI12G04270"/>
</dbReference>
<dbReference type="Proteomes" id="UP000008021">
    <property type="component" value="Chromosome 12"/>
</dbReference>
<dbReference type="CDD" id="cd09612">
    <property type="entry name" value="Jacalin"/>
    <property type="match status" value="1"/>
</dbReference>
<dbReference type="Gene3D" id="2.100.10.30">
    <property type="entry name" value="Jacalin-like lectin domain"/>
    <property type="match status" value="1"/>
</dbReference>
<dbReference type="InterPro" id="IPR004265">
    <property type="entry name" value="Dirigent"/>
</dbReference>
<keyword evidence="5" id="KW-1185">Reference proteome</keyword>
<dbReference type="Pfam" id="PF01419">
    <property type="entry name" value="Jacalin"/>
    <property type="match status" value="1"/>
</dbReference>
<dbReference type="AlphaFoldDB" id="A0A0E0FAL2"/>
<evidence type="ECO:0000256" key="1">
    <source>
        <dbReference type="ARBA" id="ARBA00022734"/>
    </source>
</evidence>